<dbReference type="GeneTree" id="ENSGT00940000175969"/>
<dbReference type="Proteomes" id="UP000261560">
    <property type="component" value="Unplaced"/>
</dbReference>
<accession>A0A3B3BSE5</accession>
<evidence type="ECO:0000313" key="3">
    <source>
        <dbReference type="Proteomes" id="UP000261560"/>
    </source>
</evidence>
<dbReference type="PANTHER" id="PTHR16435:SF3">
    <property type="entry name" value="SPERMATOGENESIS-ASSOCIATED PROTEIN 6"/>
    <property type="match status" value="1"/>
</dbReference>
<reference evidence="2" key="1">
    <citation type="submission" date="2025-08" db="UniProtKB">
        <authorList>
            <consortium name="Ensembl"/>
        </authorList>
    </citation>
    <scope>IDENTIFICATION</scope>
</reference>
<dbReference type="AlphaFoldDB" id="A0A3B3BSE5"/>
<reference evidence="2" key="2">
    <citation type="submission" date="2025-09" db="UniProtKB">
        <authorList>
            <consortium name="Ensembl"/>
        </authorList>
    </citation>
    <scope>IDENTIFICATION</scope>
</reference>
<dbReference type="PaxDb" id="30732-ENSOMEP00000008586"/>
<dbReference type="GO" id="GO:0007283">
    <property type="term" value="P:spermatogenesis"/>
    <property type="evidence" value="ECO:0007669"/>
    <property type="project" value="InterPro"/>
</dbReference>
<dbReference type="GO" id="GO:0032027">
    <property type="term" value="F:myosin light chain binding"/>
    <property type="evidence" value="ECO:0007669"/>
    <property type="project" value="InterPro"/>
</dbReference>
<keyword evidence="3" id="KW-1185">Reference proteome</keyword>
<sequence length="139" mass="16218">MIYKRVKDYYVHHFCSLSKSDQSLPQNTKGRKRAADAGYQQPTVASRARSLSPYTHRKMCQLSEDARQRLGHLRLGPHLFRKETELQPPFLVRTVNNQPQTKITEEKSTKKGKINNNFYGKDYLISIYLIYGRLVKCIN</sequence>
<feature type="region of interest" description="Disordered" evidence="1">
    <location>
        <begin position="21"/>
        <end position="50"/>
    </location>
</feature>
<dbReference type="GO" id="GO:0120212">
    <property type="term" value="C:sperm head-tail coupling apparatus"/>
    <property type="evidence" value="ECO:0007669"/>
    <property type="project" value="InterPro"/>
</dbReference>
<organism evidence="2 3">
    <name type="scientific">Oryzias melastigma</name>
    <name type="common">Marine medaka</name>
    <dbReference type="NCBI Taxonomy" id="30732"/>
    <lineage>
        <taxon>Eukaryota</taxon>
        <taxon>Metazoa</taxon>
        <taxon>Chordata</taxon>
        <taxon>Craniata</taxon>
        <taxon>Vertebrata</taxon>
        <taxon>Euteleostomi</taxon>
        <taxon>Actinopterygii</taxon>
        <taxon>Neopterygii</taxon>
        <taxon>Teleostei</taxon>
        <taxon>Neoteleostei</taxon>
        <taxon>Acanthomorphata</taxon>
        <taxon>Ovalentaria</taxon>
        <taxon>Atherinomorphae</taxon>
        <taxon>Beloniformes</taxon>
        <taxon>Adrianichthyidae</taxon>
        <taxon>Oryziinae</taxon>
        <taxon>Oryzias</taxon>
    </lineage>
</organism>
<dbReference type="STRING" id="30732.ENSOMEP00000008586"/>
<dbReference type="Ensembl" id="ENSOMET00000002195.1">
    <property type="protein sequence ID" value="ENSOMEP00000008586.1"/>
    <property type="gene ID" value="ENSOMEG00000009769.1"/>
</dbReference>
<protein>
    <submittedName>
        <fullName evidence="2">Uncharacterized protein</fullName>
    </submittedName>
</protein>
<evidence type="ECO:0000313" key="2">
    <source>
        <dbReference type="Ensembl" id="ENSOMEP00000008586.1"/>
    </source>
</evidence>
<proteinExistence type="predicted"/>
<name>A0A3B3BSE5_ORYME</name>
<dbReference type="InterPro" id="IPR042769">
    <property type="entry name" value="SPATA6_fam"/>
</dbReference>
<evidence type="ECO:0000256" key="1">
    <source>
        <dbReference type="SAM" id="MobiDB-lite"/>
    </source>
</evidence>
<dbReference type="PANTHER" id="PTHR16435">
    <property type="entry name" value="SPERMATOGENESIS-ASSOCIATED PROTEIN 6 SPATA6"/>
    <property type="match status" value="1"/>
</dbReference>